<evidence type="ECO:0000259" key="4">
    <source>
        <dbReference type="Pfam" id="PF00382"/>
    </source>
</evidence>
<reference evidence="5 6" key="1">
    <citation type="submission" date="2016-07" db="EMBL/GenBank/DDBJ databases">
        <title>Pervasive Adenine N6-methylation of Active Genes in Fungi.</title>
        <authorList>
            <consortium name="DOE Joint Genome Institute"/>
            <person name="Mondo S.J."/>
            <person name="Dannebaum R.O."/>
            <person name="Kuo R.C."/>
            <person name="Labutti K."/>
            <person name="Haridas S."/>
            <person name="Kuo A."/>
            <person name="Salamov A."/>
            <person name="Ahrendt S.R."/>
            <person name="Lipzen A."/>
            <person name="Sullivan W."/>
            <person name="Andreopoulos W.B."/>
            <person name="Clum A."/>
            <person name="Lindquist E."/>
            <person name="Daum C."/>
            <person name="Ramamoorthy G.K."/>
            <person name="Gryganskyi A."/>
            <person name="Culley D."/>
            <person name="Magnuson J.K."/>
            <person name="James T.Y."/>
            <person name="O'Malley M.A."/>
            <person name="Stajich J.E."/>
            <person name="Spatafora J.W."/>
            <person name="Visel A."/>
            <person name="Grigoriev I.V."/>
        </authorList>
    </citation>
    <scope>NUCLEOTIDE SEQUENCE [LARGE SCALE GENOMIC DNA]</scope>
    <source>
        <strain evidence="5 6">ATCC 12442</strain>
    </source>
</reference>
<dbReference type="PANTHER" id="PTHR11618">
    <property type="entry name" value="TRANSCRIPTION INITIATION FACTOR IIB-RELATED"/>
    <property type="match status" value="1"/>
</dbReference>
<feature type="compositionally biased region" description="Acidic residues" evidence="3">
    <location>
        <begin position="109"/>
        <end position="122"/>
    </location>
</feature>
<keyword evidence="6" id="KW-1185">Reference proteome</keyword>
<keyword evidence="2" id="KW-0804">Transcription</keyword>
<dbReference type="SUPFAM" id="SSF47954">
    <property type="entry name" value="Cyclin-like"/>
    <property type="match status" value="2"/>
</dbReference>
<dbReference type="EMBL" id="MCFD01000001">
    <property type="protein sequence ID" value="ORX74113.1"/>
    <property type="molecule type" value="Genomic_DNA"/>
</dbReference>
<dbReference type="GO" id="GO:0097550">
    <property type="term" value="C:transcription preinitiation complex"/>
    <property type="evidence" value="ECO:0007669"/>
    <property type="project" value="TreeGrafter"/>
</dbReference>
<dbReference type="STRING" id="61395.A0A1Y1WKV7"/>
<proteinExistence type="predicted"/>
<feature type="domain" description="Transcription factor TFIIB cyclin-like" evidence="4">
    <location>
        <begin position="268"/>
        <end position="332"/>
    </location>
</feature>
<dbReference type="GO" id="GO:0070897">
    <property type="term" value="P:transcription preinitiation complex assembly"/>
    <property type="evidence" value="ECO:0007669"/>
    <property type="project" value="InterPro"/>
</dbReference>
<feature type="compositionally biased region" description="Low complexity" evidence="3">
    <location>
        <begin position="54"/>
        <end position="79"/>
    </location>
</feature>
<dbReference type="PANTHER" id="PTHR11618:SF13">
    <property type="entry name" value="TRANSCRIPTION INITIATION FACTOR IIB"/>
    <property type="match status" value="1"/>
</dbReference>
<gene>
    <name evidence="5" type="ORF">DL89DRAFT_9986</name>
</gene>
<dbReference type="InterPro" id="IPR000812">
    <property type="entry name" value="TFIIB"/>
</dbReference>
<evidence type="ECO:0000256" key="2">
    <source>
        <dbReference type="ARBA" id="ARBA00023163"/>
    </source>
</evidence>
<dbReference type="InterPro" id="IPR013150">
    <property type="entry name" value="TFIIB_cyclin"/>
</dbReference>
<dbReference type="GO" id="GO:0005634">
    <property type="term" value="C:nucleus"/>
    <property type="evidence" value="ECO:0007669"/>
    <property type="project" value="TreeGrafter"/>
</dbReference>
<sequence length="404" mass="43465">MPQQSAQPQIFVARPPIVGHSAMSMDRSNDYIRSANPDDGIAMEGALALPSMPGVPGVPSMPGGSSPASSFASFTRSPSQYSATSVSPVLGKRTRTGCIGKGSMGTIADEFDDDEDDEDDEPQTGSPAATGLSPCPAEIPVPVRKSRKLSSESNAPCERSPMNPASCTTEPSEKPLVDWEALQVPEAIWHEAQELYEQVKTLKKVQNRQPVRKRHAILAALMFILCRRHGYPRTFAEICTAGNVTKREIGMYYNLMKQVLGNEYTSSQRASPAEFVTRWCNMLELPAWLAPAATKAYDRADKLGIVQGKCPISVSAACIWLLVWGFNHRHSLSACGFALPEDTPVSSSALPNLPALETSAGALAKDQKDVCKAAGVVIATLTSVFKLLLPKLSTLVDGLLVDHL</sequence>
<keyword evidence="1" id="KW-0805">Transcription regulation</keyword>
<dbReference type="Pfam" id="PF00382">
    <property type="entry name" value="TFIIB"/>
    <property type="match status" value="2"/>
</dbReference>
<dbReference type="RefSeq" id="XP_040747324.1">
    <property type="nucleotide sequence ID" value="XM_040892322.1"/>
</dbReference>
<protein>
    <recommendedName>
        <fullName evidence="4">Transcription factor TFIIB cyclin-like domain-containing protein</fullName>
    </recommendedName>
</protein>
<evidence type="ECO:0000256" key="3">
    <source>
        <dbReference type="SAM" id="MobiDB-lite"/>
    </source>
</evidence>
<organism evidence="5 6">
    <name type="scientific">Linderina pennispora</name>
    <dbReference type="NCBI Taxonomy" id="61395"/>
    <lineage>
        <taxon>Eukaryota</taxon>
        <taxon>Fungi</taxon>
        <taxon>Fungi incertae sedis</taxon>
        <taxon>Zoopagomycota</taxon>
        <taxon>Kickxellomycotina</taxon>
        <taxon>Kickxellomycetes</taxon>
        <taxon>Kickxellales</taxon>
        <taxon>Kickxellaceae</taxon>
        <taxon>Linderina</taxon>
    </lineage>
</organism>
<feature type="domain" description="Transcription factor TFIIB cyclin-like" evidence="4">
    <location>
        <begin position="180"/>
        <end position="258"/>
    </location>
</feature>
<name>A0A1Y1WKV7_9FUNG</name>
<dbReference type="GO" id="GO:0017025">
    <property type="term" value="F:TBP-class protein binding"/>
    <property type="evidence" value="ECO:0007669"/>
    <property type="project" value="InterPro"/>
</dbReference>
<dbReference type="Proteomes" id="UP000193922">
    <property type="component" value="Unassembled WGS sequence"/>
</dbReference>
<feature type="region of interest" description="Disordered" evidence="3">
    <location>
        <begin position="54"/>
        <end position="84"/>
    </location>
</feature>
<dbReference type="InterPro" id="IPR036915">
    <property type="entry name" value="Cyclin-like_sf"/>
</dbReference>
<evidence type="ECO:0000313" key="5">
    <source>
        <dbReference type="EMBL" id="ORX74113.1"/>
    </source>
</evidence>
<accession>A0A1Y1WKV7</accession>
<dbReference type="AlphaFoldDB" id="A0A1Y1WKV7"/>
<dbReference type="GeneID" id="63808970"/>
<dbReference type="OrthoDB" id="25790at2759"/>
<evidence type="ECO:0000313" key="6">
    <source>
        <dbReference type="Proteomes" id="UP000193922"/>
    </source>
</evidence>
<dbReference type="PRINTS" id="PR00685">
    <property type="entry name" value="TIFACTORIIB"/>
</dbReference>
<comment type="caution">
    <text evidence="5">The sequence shown here is derived from an EMBL/GenBank/DDBJ whole genome shotgun (WGS) entry which is preliminary data.</text>
</comment>
<dbReference type="Gene3D" id="1.10.472.10">
    <property type="entry name" value="Cyclin-like"/>
    <property type="match status" value="2"/>
</dbReference>
<evidence type="ECO:0000256" key="1">
    <source>
        <dbReference type="ARBA" id="ARBA00023015"/>
    </source>
</evidence>
<feature type="region of interest" description="Disordered" evidence="3">
    <location>
        <begin position="101"/>
        <end position="172"/>
    </location>
</feature>